<evidence type="ECO:0000256" key="6">
    <source>
        <dbReference type="ARBA" id="ARBA00022840"/>
    </source>
</evidence>
<dbReference type="InterPro" id="IPR051334">
    <property type="entry name" value="SRPK"/>
</dbReference>
<evidence type="ECO:0000256" key="8">
    <source>
        <dbReference type="ARBA" id="ARBA00048679"/>
    </source>
</evidence>
<dbReference type="OrthoDB" id="5979581at2759"/>
<dbReference type="EC" id="2.7.11.1" evidence="1"/>
<comment type="catalytic activity">
    <reaction evidence="8">
        <text>L-seryl-[protein] + ATP = O-phospho-L-seryl-[protein] + ADP + H(+)</text>
        <dbReference type="Rhea" id="RHEA:17989"/>
        <dbReference type="Rhea" id="RHEA-COMP:9863"/>
        <dbReference type="Rhea" id="RHEA-COMP:11604"/>
        <dbReference type="ChEBI" id="CHEBI:15378"/>
        <dbReference type="ChEBI" id="CHEBI:29999"/>
        <dbReference type="ChEBI" id="CHEBI:30616"/>
        <dbReference type="ChEBI" id="CHEBI:83421"/>
        <dbReference type="ChEBI" id="CHEBI:456216"/>
        <dbReference type="EC" id="2.7.11.1"/>
    </reaction>
</comment>
<dbReference type="AlphaFoldDB" id="A0A1L9VGH6"/>
<keyword evidence="5" id="KW-0418">Kinase</keyword>
<dbReference type="GO" id="GO:0050684">
    <property type="term" value="P:regulation of mRNA processing"/>
    <property type="evidence" value="ECO:0007669"/>
    <property type="project" value="TreeGrafter"/>
</dbReference>
<reference evidence="10" key="1">
    <citation type="journal article" date="2017" name="Genome Biol.">
        <title>Comparative genomics reveals high biological diversity and specific adaptations in the industrially and medically important fungal genus Aspergillus.</title>
        <authorList>
            <person name="de Vries R.P."/>
            <person name="Riley R."/>
            <person name="Wiebenga A."/>
            <person name="Aguilar-Osorio G."/>
            <person name="Amillis S."/>
            <person name="Uchima C.A."/>
            <person name="Anderluh G."/>
            <person name="Asadollahi M."/>
            <person name="Askin M."/>
            <person name="Barry K."/>
            <person name="Battaglia E."/>
            <person name="Bayram O."/>
            <person name="Benocci T."/>
            <person name="Braus-Stromeyer S.A."/>
            <person name="Caldana C."/>
            <person name="Canovas D."/>
            <person name="Cerqueira G.C."/>
            <person name="Chen F."/>
            <person name="Chen W."/>
            <person name="Choi C."/>
            <person name="Clum A."/>
            <person name="Dos Santos R.A."/>
            <person name="Damasio A.R."/>
            <person name="Diallinas G."/>
            <person name="Emri T."/>
            <person name="Fekete E."/>
            <person name="Flipphi M."/>
            <person name="Freyberg S."/>
            <person name="Gallo A."/>
            <person name="Gournas C."/>
            <person name="Habgood R."/>
            <person name="Hainaut M."/>
            <person name="Harispe M.L."/>
            <person name="Henrissat B."/>
            <person name="Hilden K.S."/>
            <person name="Hope R."/>
            <person name="Hossain A."/>
            <person name="Karabika E."/>
            <person name="Karaffa L."/>
            <person name="Karanyi Z."/>
            <person name="Krasevec N."/>
            <person name="Kuo A."/>
            <person name="Kusch H."/>
            <person name="LaButti K."/>
            <person name="Lagendijk E.L."/>
            <person name="Lapidus A."/>
            <person name="Levasseur A."/>
            <person name="Lindquist E."/>
            <person name="Lipzen A."/>
            <person name="Logrieco A.F."/>
            <person name="MacCabe A."/>
            <person name="Maekelae M.R."/>
            <person name="Malavazi I."/>
            <person name="Melin P."/>
            <person name="Meyer V."/>
            <person name="Mielnichuk N."/>
            <person name="Miskei M."/>
            <person name="Molnar A.P."/>
            <person name="Mule G."/>
            <person name="Ngan C.Y."/>
            <person name="Orejas M."/>
            <person name="Orosz E."/>
            <person name="Ouedraogo J.P."/>
            <person name="Overkamp K.M."/>
            <person name="Park H.-S."/>
            <person name="Perrone G."/>
            <person name="Piumi F."/>
            <person name="Punt P.J."/>
            <person name="Ram A.F."/>
            <person name="Ramon A."/>
            <person name="Rauscher S."/>
            <person name="Record E."/>
            <person name="Riano-Pachon D.M."/>
            <person name="Robert V."/>
            <person name="Roehrig J."/>
            <person name="Ruller R."/>
            <person name="Salamov A."/>
            <person name="Salih N.S."/>
            <person name="Samson R.A."/>
            <person name="Sandor E."/>
            <person name="Sanguinetti M."/>
            <person name="Schuetze T."/>
            <person name="Sepcic K."/>
            <person name="Shelest E."/>
            <person name="Sherlock G."/>
            <person name="Sophianopoulou V."/>
            <person name="Squina F.M."/>
            <person name="Sun H."/>
            <person name="Susca A."/>
            <person name="Todd R.B."/>
            <person name="Tsang A."/>
            <person name="Unkles S.E."/>
            <person name="van de Wiele N."/>
            <person name="van Rossen-Uffink D."/>
            <person name="Oliveira J.V."/>
            <person name="Vesth T.C."/>
            <person name="Visser J."/>
            <person name="Yu J.-H."/>
            <person name="Zhou M."/>
            <person name="Andersen M.R."/>
            <person name="Archer D.B."/>
            <person name="Baker S.E."/>
            <person name="Benoit I."/>
            <person name="Brakhage A.A."/>
            <person name="Braus G.H."/>
            <person name="Fischer R."/>
            <person name="Frisvad J.C."/>
            <person name="Goldman G.H."/>
            <person name="Houbraken J."/>
            <person name="Oakley B."/>
            <person name="Pocsi I."/>
            <person name="Scazzocchio C."/>
            <person name="Seiboth B."/>
            <person name="vanKuyk P.A."/>
            <person name="Wortman J."/>
            <person name="Dyer P.S."/>
            <person name="Grigoriev I.V."/>
        </authorList>
    </citation>
    <scope>NUCLEOTIDE SEQUENCE [LARGE SCALE GENOMIC DNA]</scope>
    <source>
        <strain evidence="10">CBS 516.65</strain>
    </source>
</reference>
<gene>
    <name evidence="9" type="ORF">ASPGLDRAFT_48310</name>
</gene>
<proteinExistence type="predicted"/>
<dbReference type="InterPro" id="IPR011009">
    <property type="entry name" value="Kinase-like_dom_sf"/>
</dbReference>
<dbReference type="RefSeq" id="XP_022399683.1">
    <property type="nucleotide sequence ID" value="XM_022546874.1"/>
</dbReference>
<comment type="catalytic activity">
    <reaction evidence="7">
        <text>L-threonyl-[protein] + ATP = O-phospho-L-threonyl-[protein] + ADP + H(+)</text>
        <dbReference type="Rhea" id="RHEA:46608"/>
        <dbReference type="Rhea" id="RHEA-COMP:11060"/>
        <dbReference type="Rhea" id="RHEA-COMP:11605"/>
        <dbReference type="ChEBI" id="CHEBI:15378"/>
        <dbReference type="ChEBI" id="CHEBI:30013"/>
        <dbReference type="ChEBI" id="CHEBI:30616"/>
        <dbReference type="ChEBI" id="CHEBI:61977"/>
        <dbReference type="ChEBI" id="CHEBI:456216"/>
        <dbReference type="EC" id="2.7.11.1"/>
    </reaction>
</comment>
<evidence type="ECO:0000256" key="4">
    <source>
        <dbReference type="ARBA" id="ARBA00022741"/>
    </source>
</evidence>
<accession>A0A1L9VGH6</accession>
<keyword evidence="3" id="KW-0808">Transferase</keyword>
<dbReference type="EMBL" id="KV878900">
    <property type="protein sequence ID" value="OJJ82985.1"/>
    <property type="molecule type" value="Genomic_DNA"/>
</dbReference>
<evidence type="ECO:0000256" key="1">
    <source>
        <dbReference type="ARBA" id="ARBA00012513"/>
    </source>
</evidence>
<dbReference type="GO" id="GO:0000245">
    <property type="term" value="P:spliceosomal complex assembly"/>
    <property type="evidence" value="ECO:0007669"/>
    <property type="project" value="TreeGrafter"/>
</dbReference>
<organism evidence="9 10">
    <name type="scientific">Aspergillus glaucus CBS 516.65</name>
    <dbReference type="NCBI Taxonomy" id="1160497"/>
    <lineage>
        <taxon>Eukaryota</taxon>
        <taxon>Fungi</taxon>
        <taxon>Dikarya</taxon>
        <taxon>Ascomycota</taxon>
        <taxon>Pezizomycotina</taxon>
        <taxon>Eurotiomycetes</taxon>
        <taxon>Eurotiomycetidae</taxon>
        <taxon>Eurotiales</taxon>
        <taxon>Aspergillaceae</taxon>
        <taxon>Aspergillus</taxon>
        <taxon>Aspergillus subgen. Aspergillus</taxon>
    </lineage>
</organism>
<dbReference type="VEuPathDB" id="FungiDB:ASPGLDRAFT_48310"/>
<dbReference type="PANTHER" id="PTHR47634:SF9">
    <property type="entry name" value="PROTEIN KINASE DOMAIN-CONTAINING PROTEIN-RELATED"/>
    <property type="match status" value="1"/>
</dbReference>
<evidence type="ECO:0000313" key="9">
    <source>
        <dbReference type="EMBL" id="OJJ82985.1"/>
    </source>
</evidence>
<dbReference type="GO" id="GO:0005634">
    <property type="term" value="C:nucleus"/>
    <property type="evidence" value="ECO:0007669"/>
    <property type="project" value="TreeGrafter"/>
</dbReference>
<dbReference type="Gene3D" id="3.30.200.20">
    <property type="entry name" value="Phosphorylase Kinase, domain 1"/>
    <property type="match status" value="1"/>
</dbReference>
<keyword evidence="6" id="KW-0067">ATP-binding</keyword>
<dbReference type="PANTHER" id="PTHR47634">
    <property type="entry name" value="PROTEIN KINASE DOMAIN-CONTAINING PROTEIN-RELATED"/>
    <property type="match status" value="1"/>
</dbReference>
<protein>
    <recommendedName>
        <fullName evidence="1">non-specific serine/threonine protein kinase</fullName>
        <ecNumber evidence="1">2.7.11.1</ecNumber>
    </recommendedName>
</protein>
<dbReference type="GO" id="GO:0005737">
    <property type="term" value="C:cytoplasm"/>
    <property type="evidence" value="ECO:0007669"/>
    <property type="project" value="TreeGrafter"/>
</dbReference>
<dbReference type="GO" id="GO:0004674">
    <property type="term" value="F:protein serine/threonine kinase activity"/>
    <property type="evidence" value="ECO:0007669"/>
    <property type="project" value="UniProtKB-KW"/>
</dbReference>
<evidence type="ECO:0000256" key="2">
    <source>
        <dbReference type="ARBA" id="ARBA00022527"/>
    </source>
</evidence>
<sequence>MRYLMIGRYQVMSKLGWGMTSTVWLAMGLDEWRWRPPRHVTLKIKTNQHDYPSDEAASRELRMTQRVSSTNRRHRGYQFVRALQDSFYLEGPDGRHVCMVFDTLKEPLWNIEEAVREECFAG</sequence>
<keyword evidence="2" id="KW-0723">Serine/threonine-protein kinase</keyword>
<name>A0A1L9VGH6_ASPGL</name>
<dbReference type="GeneID" id="34463135"/>
<evidence type="ECO:0000313" key="10">
    <source>
        <dbReference type="Proteomes" id="UP000184300"/>
    </source>
</evidence>
<dbReference type="SUPFAM" id="SSF56112">
    <property type="entry name" value="Protein kinase-like (PK-like)"/>
    <property type="match status" value="1"/>
</dbReference>
<dbReference type="Proteomes" id="UP000184300">
    <property type="component" value="Unassembled WGS sequence"/>
</dbReference>
<evidence type="ECO:0000256" key="7">
    <source>
        <dbReference type="ARBA" id="ARBA00047899"/>
    </source>
</evidence>
<keyword evidence="4" id="KW-0547">Nucleotide-binding</keyword>
<dbReference type="Gene3D" id="1.10.510.10">
    <property type="entry name" value="Transferase(Phosphotransferase) domain 1"/>
    <property type="match status" value="1"/>
</dbReference>
<keyword evidence="10" id="KW-1185">Reference proteome</keyword>
<evidence type="ECO:0000256" key="3">
    <source>
        <dbReference type="ARBA" id="ARBA00022679"/>
    </source>
</evidence>
<evidence type="ECO:0000256" key="5">
    <source>
        <dbReference type="ARBA" id="ARBA00022777"/>
    </source>
</evidence>
<dbReference type="GO" id="GO:0005524">
    <property type="term" value="F:ATP binding"/>
    <property type="evidence" value="ECO:0007669"/>
    <property type="project" value="UniProtKB-KW"/>
</dbReference>
<dbReference type="STRING" id="1160497.A0A1L9VGH6"/>